<dbReference type="CDD" id="cd01948">
    <property type="entry name" value="EAL"/>
    <property type="match status" value="1"/>
</dbReference>
<name>A0A916SBG2_9MICO</name>
<dbReference type="Pfam" id="PF00563">
    <property type="entry name" value="EAL"/>
    <property type="match status" value="1"/>
</dbReference>
<proteinExistence type="predicted"/>
<dbReference type="EMBL" id="BMGB01000001">
    <property type="protein sequence ID" value="GGA91842.1"/>
    <property type="molecule type" value="Genomic_DNA"/>
</dbReference>
<evidence type="ECO:0000313" key="3">
    <source>
        <dbReference type="Proteomes" id="UP000606922"/>
    </source>
</evidence>
<dbReference type="Proteomes" id="UP000606922">
    <property type="component" value="Unassembled WGS sequence"/>
</dbReference>
<evidence type="ECO:0000259" key="1">
    <source>
        <dbReference type="PROSITE" id="PS50883"/>
    </source>
</evidence>
<dbReference type="PANTHER" id="PTHR33121:SF70">
    <property type="entry name" value="SIGNALING PROTEIN YKOW"/>
    <property type="match status" value="1"/>
</dbReference>
<evidence type="ECO:0000313" key="2">
    <source>
        <dbReference type="EMBL" id="GGA91842.1"/>
    </source>
</evidence>
<dbReference type="SMART" id="SM00052">
    <property type="entry name" value="EAL"/>
    <property type="match status" value="1"/>
</dbReference>
<dbReference type="GO" id="GO:0071111">
    <property type="term" value="F:cyclic-guanylate-specific phosphodiesterase activity"/>
    <property type="evidence" value="ECO:0007669"/>
    <property type="project" value="InterPro"/>
</dbReference>
<dbReference type="AlphaFoldDB" id="A0A916SBG2"/>
<organism evidence="2 3">
    <name type="scientific">Conyzicola nivalis</name>
    <dbReference type="NCBI Taxonomy" id="1477021"/>
    <lineage>
        <taxon>Bacteria</taxon>
        <taxon>Bacillati</taxon>
        <taxon>Actinomycetota</taxon>
        <taxon>Actinomycetes</taxon>
        <taxon>Micrococcales</taxon>
        <taxon>Microbacteriaceae</taxon>
        <taxon>Conyzicola</taxon>
    </lineage>
</organism>
<gene>
    <name evidence="2" type="ORF">GCM10010979_03170</name>
</gene>
<dbReference type="PROSITE" id="PS50883">
    <property type="entry name" value="EAL"/>
    <property type="match status" value="1"/>
</dbReference>
<feature type="domain" description="EAL" evidence="1">
    <location>
        <begin position="1"/>
        <end position="246"/>
    </location>
</feature>
<sequence>MSDLHGAVTRGEIVALFQPQIDVHTRQIVAVEALARWNHPELGSVPPDIFIPIAEEHDLINEIGDFMIDEGCRLAAEWQALGRSIDVAVNVSAAQLLDLEFLDRVQANLQRHSLSPECIIVEVTESLPIADVPEVNERLIELRALGLGISVDDFGTGHSSLDRLLVLPATELKIDQSLIRGLHTAPAVLRDAVRTAHDFGLRVVAEGVETEEHFERCIELGCDRAQGFLFSRPTTEAEIAQLLTVS</sequence>
<comment type="caution">
    <text evidence="2">The sequence shown here is derived from an EMBL/GenBank/DDBJ whole genome shotgun (WGS) entry which is preliminary data.</text>
</comment>
<dbReference type="RefSeq" id="WP_188508958.1">
    <property type="nucleotide sequence ID" value="NZ_BMGB01000001.1"/>
</dbReference>
<reference evidence="2" key="1">
    <citation type="journal article" date="2014" name="Int. J. Syst. Evol. Microbiol.">
        <title>Complete genome sequence of Corynebacterium casei LMG S-19264T (=DSM 44701T), isolated from a smear-ripened cheese.</title>
        <authorList>
            <consortium name="US DOE Joint Genome Institute (JGI-PGF)"/>
            <person name="Walter F."/>
            <person name="Albersmeier A."/>
            <person name="Kalinowski J."/>
            <person name="Ruckert C."/>
        </authorList>
    </citation>
    <scope>NUCLEOTIDE SEQUENCE</scope>
    <source>
        <strain evidence="2">CGMCC 1.12813</strain>
    </source>
</reference>
<dbReference type="SUPFAM" id="SSF141868">
    <property type="entry name" value="EAL domain-like"/>
    <property type="match status" value="1"/>
</dbReference>
<dbReference type="Gene3D" id="3.20.20.450">
    <property type="entry name" value="EAL domain"/>
    <property type="match status" value="1"/>
</dbReference>
<dbReference type="PANTHER" id="PTHR33121">
    <property type="entry name" value="CYCLIC DI-GMP PHOSPHODIESTERASE PDEF"/>
    <property type="match status" value="1"/>
</dbReference>
<accession>A0A916SBG2</accession>
<dbReference type="InterPro" id="IPR001633">
    <property type="entry name" value="EAL_dom"/>
</dbReference>
<reference evidence="2" key="2">
    <citation type="submission" date="2020-09" db="EMBL/GenBank/DDBJ databases">
        <authorList>
            <person name="Sun Q."/>
            <person name="Zhou Y."/>
        </authorList>
    </citation>
    <scope>NUCLEOTIDE SEQUENCE</scope>
    <source>
        <strain evidence="2">CGMCC 1.12813</strain>
    </source>
</reference>
<dbReference type="InterPro" id="IPR050706">
    <property type="entry name" value="Cyclic-di-GMP_PDE-like"/>
</dbReference>
<protein>
    <recommendedName>
        <fullName evidence="1">EAL domain-containing protein</fullName>
    </recommendedName>
</protein>
<dbReference type="InterPro" id="IPR035919">
    <property type="entry name" value="EAL_sf"/>
</dbReference>
<keyword evidence="3" id="KW-1185">Reference proteome</keyword>